<evidence type="ECO:0000313" key="2">
    <source>
        <dbReference type="EMBL" id="KAJ1125878.1"/>
    </source>
</evidence>
<dbReference type="Proteomes" id="UP001066276">
    <property type="component" value="Chromosome 7"/>
</dbReference>
<evidence type="ECO:0000313" key="3">
    <source>
        <dbReference type="Proteomes" id="UP001066276"/>
    </source>
</evidence>
<proteinExistence type="predicted"/>
<gene>
    <name evidence="2" type="ORF">NDU88_004293</name>
</gene>
<feature type="compositionally biased region" description="Basic residues" evidence="1">
    <location>
        <begin position="144"/>
        <end position="160"/>
    </location>
</feature>
<protein>
    <submittedName>
        <fullName evidence="2">Uncharacterized protein</fullName>
    </submittedName>
</protein>
<feature type="compositionally biased region" description="Polar residues" evidence="1">
    <location>
        <begin position="127"/>
        <end position="139"/>
    </location>
</feature>
<dbReference type="EMBL" id="JANPWB010000011">
    <property type="protein sequence ID" value="KAJ1125878.1"/>
    <property type="molecule type" value="Genomic_DNA"/>
</dbReference>
<organism evidence="2 3">
    <name type="scientific">Pleurodeles waltl</name>
    <name type="common">Iberian ribbed newt</name>
    <dbReference type="NCBI Taxonomy" id="8319"/>
    <lineage>
        <taxon>Eukaryota</taxon>
        <taxon>Metazoa</taxon>
        <taxon>Chordata</taxon>
        <taxon>Craniata</taxon>
        <taxon>Vertebrata</taxon>
        <taxon>Euteleostomi</taxon>
        <taxon>Amphibia</taxon>
        <taxon>Batrachia</taxon>
        <taxon>Caudata</taxon>
        <taxon>Salamandroidea</taxon>
        <taxon>Salamandridae</taxon>
        <taxon>Pleurodelinae</taxon>
        <taxon>Pleurodeles</taxon>
    </lineage>
</organism>
<keyword evidence="3" id="KW-1185">Reference proteome</keyword>
<evidence type="ECO:0000256" key="1">
    <source>
        <dbReference type="SAM" id="MobiDB-lite"/>
    </source>
</evidence>
<reference evidence="2" key="1">
    <citation type="journal article" date="2022" name="bioRxiv">
        <title>Sequencing and chromosome-scale assembly of the giantPleurodeles waltlgenome.</title>
        <authorList>
            <person name="Brown T."/>
            <person name="Elewa A."/>
            <person name="Iarovenko S."/>
            <person name="Subramanian E."/>
            <person name="Araus A.J."/>
            <person name="Petzold A."/>
            <person name="Susuki M."/>
            <person name="Suzuki K.-i.T."/>
            <person name="Hayashi T."/>
            <person name="Toyoda A."/>
            <person name="Oliveira C."/>
            <person name="Osipova E."/>
            <person name="Leigh N.D."/>
            <person name="Simon A."/>
            <person name="Yun M.H."/>
        </authorList>
    </citation>
    <scope>NUCLEOTIDE SEQUENCE</scope>
    <source>
        <strain evidence="2">20211129_DDA</strain>
        <tissue evidence="2">Liver</tissue>
    </source>
</reference>
<name>A0AAV7PJE6_PLEWA</name>
<feature type="region of interest" description="Disordered" evidence="1">
    <location>
        <begin position="1"/>
        <end position="160"/>
    </location>
</feature>
<dbReference type="AlphaFoldDB" id="A0AAV7PJE6"/>
<sequence>MVATPLRVGMPDRVSPRTLLQDRSLPPGPSPDPAAGARATSGPGRVSSPRWNREEEGRVRLSTLRLPGSTRNQREAPGVSPSGVLQSASPAVLRWTFCPRSPGRCRASVPHLDPGPGLDATQPAPRGNSQPQGESSQEMPSRAGRGRRLAGRRPPHSPAV</sequence>
<accession>A0AAV7PJE6</accession>
<comment type="caution">
    <text evidence="2">The sequence shown here is derived from an EMBL/GenBank/DDBJ whole genome shotgun (WGS) entry which is preliminary data.</text>
</comment>